<dbReference type="EMBL" id="JAEPBG010000005">
    <property type="protein sequence ID" value="MBK4735595.1"/>
    <property type="molecule type" value="Genomic_DNA"/>
</dbReference>
<dbReference type="AlphaFoldDB" id="A0A934W6V4"/>
<comment type="caution">
    <text evidence="1">The sequence shown here is derived from an EMBL/GenBank/DDBJ whole genome shotgun (WGS) entry which is preliminary data.</text>
</comment>
<organism evidence="1 2">
    <name type="scientific">Noviherbaspirillum pedocola</name>
    <dbReference type="NCBI Taxonomy" id="2801341"/>
    <lineage>
        <taxon>Bacteria</taxon>
        <taxon>Pseudomonadati</taxon>
        <taxon>Pseudomonadota</taxon>
        <taxon>Betaproteobacteria</taxon>
        <taxon>Burkholderiales</taxon>
        <taxon>Oxalobacteraceae</taxon>
        <taxon>Noviherbaspirillum</taxon>
    </lineage>
</organism>
<dbReference type="Proteomes" id="UP000622890">
    <property type="component" value="Unassembled WGS sequence"/>
</dbReference>
<proteinExistence type="predicted"/>
<gene>
    <name evidence="1" type="ORF">JJB74_13310</name>
</gene>
<keyword evidence="2" id="KW-1185">Reference proteome</keyword>
<accession>A0A934W6V4</accession>
<name>A0A934W6V4_9BURK</name>
<evidence type="ECO:0000313" key="2">
    <source>
        <dbReference type="Proteomes" id="UP000622890"/>
    </source>
</evidence>
<evidence type="ECO:0000313" key="1">
    <source>
        <dbReference type="EMBL" id="MBK4735595.1"/>
    </source>
</evidence>
<sequence>MQLAAANKSFFLDEAAAAEAVQMCLPMITNAMDSGRVGESGFLYLVVMDPRKTPADSSFDEAILHEYSVGDRSKWDADYRAFAVAKAKVAWKYGMDAHQVQELKPWLLEQGDTVLWGSVVVDGITVAASGAHPWFDEAFAGAVAMCLKALAKRGAARAREQGLFLDAR</sequence>
<protein>
    <submittedName>
        <fullName evidence="1">Uncharacterized protein</fullName>
    </submittedName>
</protein>
<reference evidence="1" key="1">
    <citation type="submission" date="2021-01" db="EMBL/GenBank/DDBJ databases">
        <title>Genome sequence of strain Noviherbaspirillum sp. DKR-6.</title>
        <authorList>
            <person name="Chaudhary D.K."/>
        </authorList>
    </citation>
    <scope>NUCLEOTIDE SEQUENCE</scope>
    <source>
        <strain evidence="1">DKR-6</strain>
    </source>
</reference>